<keyword evidence="5" id="KW-1185">Reference proteome</keyword>
<reference evidence="4 5" key="1">
    <citation type="submission" date="2018-06" db="EMBL/GenBank/DDBJ databases">
        <title>Comparative genomics reveals the genomic features of Rhizophagus irregularis, R. cerebriforme, R. diaphanum and Gigaspora rosea, and their symbiotic lifestyle signature.</title>
        <authorList>
            <person name="Morin E."/>
            <person name="San Clemente H."/>
            <person name="Chen E.C.H."/>
            <person name="De La Providencia I."/>
            <person name="Hainaut M."/>
            <person name="Kuo A."/>
            <person name="Kohler A."/>
            <person name="Murat C."/>
            <person name="Tang N."/>
            <person name="Roy S."/>
            <person name="Loubradou J."/>
            <person name="Henrissat B."/>
            <person name="Grigoriev I.V."/>
            <person name="Corradi N."/>
            <person name="Roux C."/>
            <person name="Martin F.M."/>
        </authorList>
    </citation>
    <scope>NUCLEOTIDE SEQUENCE [LARGE SCALE GENOMIC DNA]</scope>
    <source>
        <strain evidence="4 5">DAOM 227022</strain>
    </source>
</reference>
<proteinExistence type="inferred from homology"/>
<evidence type="ECO:0000313" key="5">
    <source>
        <dbReference type="Proteomes" id="UP000265703"/>
    </source>
</evidence>
<sequence length="231" mass="27544">MAEVEVENGGIESIDDSIVEEMKVLTQEFETAELEIAKQQIRAFKPIYEKRKNVLKKIPKFWSTVLTKRIFVAQYLATDDYSVIQYIDDLTVEKDENSLYNFKIILSFSENDYFKNKELVKEFIVDADERKIKSTPIEWFDGRDYTKKRKADEDEDDQSFIKWFSEENTDESSWELGRAIKDEIYPQAWMIYLNEEYEEEDDDEEGVNQEFDDESEEEELDVPSKKRVKHN</sequence>
<evidence type="ECO:0000256" key="1">
    <source>
        <dbReference type="ARBA" id="ARBA00009947"/>
    </source>
</evidence>
<dbReference type="AlphaFoldDB" id="A0A397TE69"/>
<dbReference type="InterPro" id="IPR002164">
    <property type="entry name" value="NAP_family"/>
</dbReference>
<dbReference type="STRING" id="658196.A0A397TE69"/>
<feature type="region of interest" description="Disordered" evidence="3">
    <location>
        <begin position="195"/>
        <end position="231"/>
    </location>
</feature>
<dbReference type="EMBL" id="QKYT01000109">
    <property type="protein sequence ID" value="RIA93184.1"/>
    <property type="molecule type" value="Genomic_DNA"/>
</dbReference>
<protein>
    <recommendedName>
        <fullName evidence="6">Nucleosome assembly protein</fullName>
    </recommendedName>
</protein>
<feature type="compositionally biased region" description="Acidic residues" evidence="3">
    <location>
        <begin position="195"/>
        <end position="221"/>
    </location>
</feature>
<dbReference type="Gene3D" id="3.30.1120.90">
    <property type="entry name" value="Nucleosome assembly protein"/>
    <property type="match status" value="1"/>
</dbReference>
<comment type="caution">
    <text evidence="4">The sequence shown here is derived from an EMBL/GenBank/DDBJ whole genome shotgun (WGS) entry which is preliminary data.</text>
</comment>
<evidence type="ECO:0008006" key="6">
    <source>
        <dbReference type="Google" id="ProtNLM"/>
    </source>
</evidence>
<evidence type="ECO:0000256" key="3">
    <source>
        <dbReference type="SAM" id="MobiDB-lite"/>
    </source>
</evidence>
<name>A0A397TE69_9GLOM</name>
<gene>
    <name evidence="4" type="ORF">C1645_763039</name>
</gene>
<dbReference type="Proteomes" id="UP000265703">
    <property type="component" value="Unassembled WGS sequence"/>
</dbReference>
<dbReference type="InterPro" id="IPR037231">
    <property type="entry name" value="NAP-like_sf"/>
</dbReference>
<dbReference type="SUPFAM" id="SSF143113">
    <property type="entry name" value="NAP-like"/>
    <property type="match status" value="1"/>
</dbReference>
<evidence type="ECO:0000313" key="4">
    <source>
        <dbReference type="EMBL" id="RIA93184.1"/>
    </source>
</evidence>
<dbReference type="GO" id="GO:0006334">
    <property type="term" value="P:nucleosome assembly"/>
    <property type="evidence" value="ECO:0007669"/>
    <property type="project" value="InterPro"/>
</dbReference>
<evidence type="ECO:0000256" key="2">
    <source>
        <dbReference type="RuleBase" id="RU003876"/>
    </source>
</evidence>
<dbReference type="Pfam" id="PF00956">
    <property type="entry name" value="NAP"/>
    <property type="match status" value="1"/>
</dbReference>
<comment type="similarity">
    <text evidence="1 2">Belongs to the nucleosome assembly protein (NAP) family.</text>
</comment>
<dbReference type="OrthoDB" id="19419at2759"/>
<dbReference type="PANTHER" id="PTHR11875">
    <property type="entry name" value="TESTIS-SPECIFIC Y-ENCODED PROTEIN"/>
    <property type="match status" value="1"/>
</dbReference>
<dbReference type="GO" id="GO:0005634">
    <property type="term" value="C:nucleus"/>
    <property type="evidence" value="ECO:0007669"/>
    <property type="project" value="InterPro"/>
</dbReference>
<organism evidence="4 5">
    <name type="scientific">Glomus cerebriforme</name>
    <dbReference type="NCBI Taxonomy" id="658196"/>
    <lineage>
        <taxon>Eukaryota</taxon>
        <taxon>Fungi</taxon>
        <taxon>Fungi incertae sedis</taxon>
        <taxon>Mucoromycota</taxon>
        <taxon>Glomeromycotina</taxon>
        <taxon>Glomeromycetes</taxon>
        <taxon>Glomerales</taxon>
        <taxon>Glomeraceae</taxon>
        <taxon>Glomus</taxon>
    </lineage>
</organism>
<accession>A0A397TE69</accession>